<sequence>MAISKKLAIFSLVMLVCLLLVEDGNANFISNAAMEKNTIPGCSPRNPSACKRKEVNKYTRGCEGSQRCRTHDALLGKKDGMKSGKEGNRKINV</sequence>
<comment type="subcellular location">
    <subcellularLocation>
        <location evidence="1">Secreted</location>
    </subcellularLocation>
</comment>
<evidence type="ECO:0000256" key="3">
    <source>
        <dbReference type="ARBA" id="ARBA00022525"/>
    </source>
</evidence>
<keyword evidence="5 8" id="KW-0732">Signal</keyword>
<evidence type="ECO:0000256" key="7">
    <source>
        <dbReference type="ARBA" id="ARBA00037228"/>
    </source>
</evidence>
<dbReference type="GO" id="GO:0005179">
    <property type="term" value="F:hormone activity"/>
    <property type="evidence" value="ECO:0007669"/>
    <property type="project" value="UniProtKB-KW"/>
</dbReference>
<accession>A0A067KRY3</accession>
<evidence type="ECO:0000313" key="9">
    <source>
        <dbReference type="EMBL" id="KDP38986.1"/>
    </source>
</evidence>
<comment type="function">
    <text evidence="7">Cell signaling peptide that may regulate plant stress, growth, and development. Mediates a rapid alkalinization of extracellular space by mediating a transient increase in the cytoplasmic Ca(2+) concentration leading to a calcium-dependent signaling events through a cell surface receptor and a concomitant activation of some intracellular mitogen-activated protein kinases.</text>
</comment>
<dbReference type="OrthoDB" id="1626802at2759"/>
<dbReference type="Proteomes" id="UP000027138">
    <property type="component" value="Unassembled WGS sequence"/>
</dbReference>
<dbReference type="GO" id="GO:0005576">
    <property type="term" value="C:extracellular region"/>
    <property type="evidence" value="ECO:0007669"/>
    <property type="project" value="UniProtKB-SubCell"/>
</dbReference>
<dbReference type="InterPro" id="IPR008801">
    <property type="entry name" value="RALF"/>
</dbReference>
<dbReference type="GO" id="GO:0040008">
    <property type="term" value="P:regulation of growth"/>
    <property type="evidence" value="ECO:0007669"/>
    <property type="project" value="UniProtKB-ARBA"/>
</dbReference>
<proteinExistence type="inferred from homology"/>
<evidence type="ECO:0000256" key="4">
    <source>
        <dbReference type="ARBA" id="ARBA00022702"/>
    </source>
</evidence>
<dbReference type="EMBL" id="KK914353">
    <property type="protein sequence ID" value="KDP38986.1"/>
    <property type="molecule type" value="Genomic_DNA"/>
</dbReference>
<evidence type="ECO:0000256" key="6">
    <source>
        <dbReference type="ARBA" id="ARBA00023157"/>
    </source>
</evidence>
<evidence type="ECO:0000256" key="8">
    <source>
        <dbReference type="SAM" id="SignalP"/>
    </source>
</evidence>
<organism evidence="9 10">
    <name type="scientific">Jatropha curcas</name>
    <name type="common">Barbados nut</name>
    <dbReference type="NCBI Taxonomy" id="180498"/>
    <lineage>
        <taxon>Eukaryota</taxon>
        <taxon>Viridiplantae</taxon>
        <taxon>Streptophyta</taxon>
        <taxon>Embryophyta</taxon>
        <taxon>Tracheophyta</taxon>
        <taxon>Spermatophyta</taxon>
        <taxon>Magnoliopsida</taxon>
        <taxon>eudicotyledons</taxon>
        <taxon>Gunneridae</taxon>
        <taxon>Pentapetalae</taxon>
        <taxon>rosids</taxon>
        <taxon>fabids</taxon>
        <taxon>Malpighiales</taxon>
        <taxon>Euphorbiaceae</taxon>
        <taxon>Crotonoideae</taxon>
        <taxon>Jatropheae</taxon>
        <taxon>Jatropha</taxon>
    </lineage>
</organism>
<keyword evidence="4" id="KW-0372">Hormone</keyword>
<dbReference type="PANTHER" id="PTHR34270">
    <property type="entry name" value="PROTEIN RALF-LIKE 15-RELATED"/>
    <property type="match status" value="1"/>
</dbReference>
<name>A0A067KRY3_JATCU</name>
<gene>
    <name evidence="9" type="ORF">JCGZ_00743</name>
</gene>
<evidence type="ECO:0000256" key="2">
    <source>
        <dbReference type="ARBA" id="ARBA00009178"/>
    </source>
</evidence>
<evidence type="ECO:0000256" key="5">
    <source>
        <dbReference type="ARBA" id="ARBA00022729"/>
    </source>
</evidence>
<dbReference type="AlphaFoldDB" id="A0A067KRY3"/>
<evidence type="ECO:0000313" key="10">
    <source>
        <dbReference type="Proteomes" id="UP000027138"/>
    </source>
</evidence>
<protein>
    <submittedName>
        <fullName evidence="9">Uncharacterized protein</fullName>
    </submittedName>
</protein>
<reference evidence="9 10" key="1">
    <citation type="journal article" date="2014" name="PLoS ONE">
        <title>Global Analysis of Gene Expression Profiles in Physic Nut (Jatropha curcas L.) Seedlings Exposed to Salt Stress.</title>
        <authorList>
            <person name="Zhang L."/>
            <person name="Zhang C."/>
            <person name="Wu P."/>
            <person name="Chen Y."/>
            <person name="Li M."/>
            <person name="Jiang H."/>
            <person name="Wu G."/>
        </authorList>
    </citation>
    <scope>NUCLEOTIDE SEQUENCE [LARGE SCALE GENOMIC DNA]</scope>
    <source>
        <strain evidence="10">cv. GZQX0401</strain>
        <tissue evidence="9">Young leaves</tissue>
    </source>
</reference>
<keyword evidence="10" id="KW-1185">Reference proteome</keyword>
<feature type="signal peptide" evidence="8">
    <location>
        <begin position="1"/>
        <end position="26"/>
    </location>
</feature>
<feature type="chain" id="PRO_5001639826" evidence="8">
    <location>
        <begin position="27"/>
        <end position="93"/>
    </location>
</feature>
<dbReference type="Pfam" id="PF05498">
    <property type="entry name" value="RALF"/>
    <property type="match status" value="1"/>
</dbReference>
<keyword evidence="6" id="KW-1015">Disulfide bond</keyword>
<evidence type="ECO:0000256" key="1">
    <source>
        <dbReference type="ARBA" id="ARBA00004613"/>
    </source>
</evidence>
<keyword evidence="3" id="KW-0964">Secreted</keyword>
<dbReference type="PANTHER" id="PTHR34270:SF3">
    <property type="entry name" value="PROTEIN RALF-LIKE 16-RELATED"/>
    <property type="match status" value="1"/>
</dbReference>
<comment type="similarity">
    <text evidence="2">Belongs to the plant rapid alkalinization factor (RALF) family.</text>
</comment>